<evidence type="ECO:0000256" key="5">
    <source>
        <dbReference type="ARBA" id="ARBA00023136"/>
    </source>
</evidence>
<sequence length="233" mass="24188">MDWVWSHLDLIWSSTLAHVALCVPAIVLGFVVSVPLGYWASRSTAARGVLLTLGNVLYTIPGIALVVLVPVVLGLPILNPLNVTIALLIYAVAIMVRSAADAFASVDADVRGSARAQGFSGPQLFWRVELPLAGPVLLAGIRVVSVSTISLATVAALVGIPSLGGFFTDGFQRSFATEVVTGLVAVLVLAAVFDVVIGLIGRALMPWNRGRRLTSRAAKTLATAVPGGVGANL</sequence>
<feature type="transmembrane region" description="Helical" evidence="6">
    <location>
        <begin position="77"/>
        <end position="96"/>
    </location>
</feature>
<comment type="subcellular location">
    <subcellularLocation>
        <location evidence="6">Cell membrane</location>
        <topology evidence="6">Multi-pass membrane protein</topology>
    </subcellularLocation>
    <subcellularLocation>
        <location evidence="1">Membrane</location>
        <topology evidence="1">Multi-pass membrane protein</topology>
    </subcellularLocation>
</comment>
<keyword evidence="4 6" id="KW-1133">Transmembrane helix</keyword>
<protein>
    <submittedName>
        <fullName evidence="8">ABC transporter permease subunit</fullName>
    </submittedName>
</protein>
<evidence type="ECO:0000256" key="6">
    <source>
        <dbReference type="RuleBase" id="RU363032"/>
    </source>
</evidence>
<dbReference type="InterPro" id="IPR035906">
    <property type="entry name" value="MetI-like_sf"/>
</dbReference>
<accession>A0A3A1TVE2</accession>
<comment type="caution">
    <text evidence="8">The sequence shown here is derived from an EMBL/GenBank/DDBJ whole genome shotgun (WGS) entry which is preliminary data.</text>
</comment>
<dbReference type="GO" id="GO:0005886">
    <property type="term" value="C:plasma membrane"/>
    <property type="evidence" value="ECO:0007669"/>
    <property type="project" value="UniProtKB-SubCell"/>
</dbReference>
<keyword evidence="5 6" id="KW-0472">Membrane</keyword>
<feature type="domain" description="ABC transmembrane type-1" evidence="7">
    <location>
        <begin position="15"/>
        <end position="201"/>
    </location>
</feature>
<proteinExistence type="inferred from homology"/>
<comment type="similarity">
    <text evidence="6">Belongs to the binding-protein-dependent transport system permease family.</text>
</comment>
<reference evidence="9" key="1">
    <citation type="submission" date="2018-09" db="EMBL/GenBank/DDBJ databases">
        <authorList>
            <person name="Kim I."/>
        </authorList>
    </citation>
    <scope>NUCLEOTIDE SEQUENCE [LARGE SCALE GENOMIC DNA]</scope>
    <source>
        <strain evidence="9">DD4a</strain>
    </source>
</reference>
<dbReference type="EMBL" id="QXTG01000002">
    <property type="protein sequence ID" value="RIX28202.1"/>
    <property type="molecule type" value="Genomic_DNA"/>
</dbReference>
<dbReference type="OrthoDB" id="3233284at2"/>
<dbReference type="Pfam" id="PF00528">
    <property type="entry name" value="BPD_transp_1"/>
    <property type="match status" value="1"/>
</dbReference>
<dbReference type="Proteomes" id="UP000265742">
    <property type="component" value="Unassembled WGS sequence"/>
</dbReference>
<keyword evidence="3 6" id="KW-0812">Transmembrane</keyword>
<dbReference type="PANTHER" id="PTHR30177">
    <property type="entry name" value="GLYCINE BETAINE/L-PROLINE TRANSPORT SYSTEM PERMEASE PROTEIN PROW"/>
    <property type="match status" value="1"/>
</dbReference>
<dbReference type="Gene3D" id="1.10.3720.10">
    <property type="entry name" value="MetI-like"/>
    <property type="match status" value="1"/>
</dbReference>
<dbReference type="RefSeq" id="WP_119482513.1">
    <property type="nucleotide sequence ID" value="NZ_QXTG01000002.1"/>
</dbReference>
<feature type="transmembrane region" description="Helical" evidence="6">
    <location>
        <begin position="15"/>
        <end position="38"/>
    </location>
</feature>
<evidence type="ECO:0000256" key="4">
    <source>
        <dbReference type="ARBA" id="ARBA00022989"/>
    </source>
</evidence>
<feature type="transmembrane region" description="Helical" evidence="6">
    <location>
        <begin position="180"/>
        <end position="205"/>
    </location>
</feature>
<name>A0A3A1TVE2_9MICO</name>
<dbReference type="PANTHER" id="PTHR30177:SF4">
    <property type="entry name" value="OSMOPROTECTANT IMPORT PERMEASE PROTEIN OSMW"/>
    <property type="match status" value="1"/>
</dbReference>
<evidence type="ECO:0000313" key="9">
    <source>
        <dbReference type="Proteomes" id="UP000265742"/>
    </source>
</evidence>
<dbReference type="CDD" id="cd06261">
    <property type="entry name" value="TM_PBP2"/>
    <property type="match status" value="1"/>
</dbReference>
<evidence type="ECO:0000256" key="3">
    <source>
        <dbReference type="ARBA" id="ARBA00022692"/>
    </source>
</evidence>
<dbReference type="GO" id="GO:0055085">
    <property type="term" value="P:transmembrane transport"/>
    <property type="evidence" value="ECO:0007669"/>
    <property type="project" value="InterPro"/>
</dbReference>
<evidence type="ECO:0000313" key="8">
    <source>
        <dbReference type="EMBL" id="RIX28202.1"/>
    </source>
</evidence>
<evidence type="ECO:0000259" key="7">
    <source>
        <dbReference type="PROSITE" id="PS50928"/>
    </source>
</evidence>
<dbReference type="SUPFAM" id="SSF161098">
    <property type="entry name" value="MetI-like"/>
    <property type="match status" value="1"/>
</dbReference>
<dbReference type="InterPro" id="IPR051204">
    <property type="entry name" value="ABC_transp_perm/SBD"/>
</dbReference>
<gene>
    <name evidence="8" type="ORF">D1781_12075</name>
</gene>
<organism evidence="8 9">
    <name type="scientific">Amnibacterium setariae</name>
    <dbReference type="NCBI Taxonomy" id="2306585"/>
    <lineage>
        <taxon>Bacteria</taxon>
        <taxon>Bacillati</taxon>
        <taxon>Actinomycetota</taxon>
        <taxon>Actinomycetes</taxon>
        <taxon>Micrococcales</taxon>
        <taxon>Microbacteriaceae</taxon>
        <taxon>Amnibacterium</taxon>
    </lineage>
</organism>
<keyword evidence="9" id="KW-1185">Reference proteome</keyword>
<evidence type="ECO:0000256" key="1">
    <source>
        <dbReference type="ARBA" id="ARBA00004141"/>
    </source>
</evidence>
<dbReference type="AlphaFoldDB" id="A0A3A1TVE2"/>
<feature type="transmembrane region" description="Helical" evidence="6">
    <location>
        <begin position="50"/>
        <end position="71"/>
    </location>
</feature>
<dbReference type="PROSITE" id="PS50928">
    <property type="entry name" value="ABC_TM1"/>
    <property type="match status" value="1"/>
</dbReference>
<dbReference type="GO" id="GO:0031460">
    <property type="term" value="P:glycine betaine transport"/>
    <property type="evidence" value="ECO:0007669"/>
    <property type="project" value="TreeGrafter"/>
</dbReference>
<dbReference type="InterPro" id="IPR000515">
    <property type="entry name" value="MetI-like"/>
</dbReference>
<evidence type="ECO:0000256" key="2">
    <source>
        <dbReference type="ARBA" id="ARBA00022448"/>
    </source>
</evidence>
<keyword evidence="2 6" id="KW-0813">Transport</keyword>
<feature type="transmembrane region" description="Helical" evidence="6">
    <location>
        <begin position="136"/>
        <end position="160"/>
    </location>
</feature>